<comment type="caution">
    <text evidence="3">The sequence shown here is derived from an EMBL/GenBank/DDBJ whole genome shotgun (WGS) entry which is preliminary data.</text>
</comment>
<protein>
    <submittedName>
        <fullName evidence="3">DUF3558 family protein</fullName>
    </submittedName>
</protein>
<evidence type="ECO:0000256" key="1">
    <source>
        <dbReference type="SAM" id="MobiDB-lite"/>
    </source>
</evidence>
<feature type="compositionally biased region" description="Polar residues" evidence="1">
    <location>
        <begin position="54"/>
        <end position="67"/>
    </location>
</feature>
<organism evidence="3 4">
    <name type="scientific">Amycolatopsis samaneae</name>
    <dbReference type="NCBI Taxonomy" id="664691"/>
    <lineage>
        <taxon>Bacteria</taxon>
        <taxon>Bacillati</taxon>
        <taxon>Actinomycetota</taxon>
        <taxon>Actinomycetes</taxon>
        <taxon>Pseudonocardiales</taxon>
        <taxon>Pseudonocardiaceae</taxon>
        <taxon>Amycolatopsis</taxon>
    </lineage>
</organism>
<evidence type="ECO:0000256" key="2">
    <source>
        <dbReference type="SAM" id="SignalP"/>
    </source>
</evidence>
<keyword evidence="2" id="KW-0732">Signal</keyword>
<evidence type="ECO:0000313" key="3">
    <source>
        <dbReference type="EMBL" id="MFD2465394.1"/>
    </source>
</evidence>
<accession>A0ABW5GXD8</accession>
<dbReference type="EMBL" id="JBHUKU010000031">
    <property type="protein sequence ID" value="MFD2465394.1"/>
    <property type="molecule type" value="Genomic_DNA"/>
</dbReference>
<reference evidence="4" key="1">
    <citation type="journal article" date="2019" name="Int. J. Syst. Evol. Microbiol.">
        <title>The Global Catalogue of Microorganisms (GCM) 10K type strain sequencing project: providing services to taxonomists for standard genome sequencing and annotation.</title>
        <authorList>
            <consortium name="The Broad Institute Genomics Platform"/>
            <consortium name="The Broad Institute Genome Sequencing Center for Infectious Disease"/>
            <person name="Wu L."/>
            <person name="Ma J."/>
        </authorList>
    </citation>
    <scope>NUCLEOTIDE SEQUENCE [LARGE SCALE GENOMIC DNA]</scope>
    <source>
        <strain evidence="4">CGMCC 4.7643</strain>
    </source>
</reference>
<feature type="signal peptide" evidence="2">
    <location>
        <begin position="1"/>
        <end position="21"/>
    </location>
</feature>
<feature type="compositionally biased region" description="Low complexity" evidence="1">
    <location>
        <begin position="26"/>
        <end position="53"/>
    </location>
</feature>
<feature type="region of interest" description="Disordered" evidence="1">
    <location>
        <begin position="26"/>
        <end position="86"/>
    </location>
</feature>
<feature type="chain" id="PRO_5045851649" evidence="2">
    <location>
        <begin position="22"/>
        <end position="173"/>
    </location>
</feature>
<sequence>MPRADRVFTAGLLSSALFLCASCSGSPDPAGTPSASAPPSSPSAPASPGSTPDCTTLVTQQEIQSATGKPLTRDETTTKPPASCGYGEPGGGLVGVRVLTVFPVGQGVATTFEGHTALLGDSAQKKPPQCALYVRLGDGPDTLAITVRAIENPDLCAVAKGLAHTALSRLPSS</sequence>
<gene>
    <name evidence="3" type="ORF">ACFSYJ_42710</name>
</gene>
<dbReference type="Pfam" id="PF12079">
    <property type="entry name" value="DUF3558"/>
    <property type="match status" value="1"/>
</dbReference>
<dbReference type="RefSeq" id="WP_345408249.1">
    <property type="nucleotide sequence ID" value="NZ_BAABHG010000026.1"/>
</dbReference>
<keyword evidence="4" id="KW-1185">Reference proteome</keyword>
<name>A0ABW5GXD8_9PSEU</name>
<dbReference type="Proteomes" id="UP001597419">
    <property type="component" value="Unassembled WGS sequence"/>
</dbReference>
<proteinExistence type="predicted"/>
<dbReference type="InterPro" id="IPR024520">
    <property type="entry name" value="DUF3558"/>
</dbReference>
<evidence type="ECO:0000313" key="4">
    <source>
        <dbReference type="Proteomes" id="UP001597419"/>
    </source>
</evidence>